<protein>
    <recommendedName>
        <fullName evidence="2">EMC1 first beta-propeller domain-containing protein</fullName>
    </recommendedName>
</protein>
<dbReference type="EMBL" id="JBGFUD010003414">
    <property type="protein sequence ID" value="MFH4978691.1"/>
    <property type="molecule type" value="Genomic_DNA"/>
</dbReference>
<proteinExistence type="predicted"/>
<dbReference type="Proteomes" id="UP001608902">
    <property type="component" value="Unassembled WGS sequence"/>
</dbReference>
<organism evidence="3 4">
    <name type="scientific">Gnathostoma spinigerum</name>
    <dbReference type="NCBI Taxonomy" id="75299"/>
    <lineage>
        <taxon>Eukaryota</taxon>
        <taxon>Metazoa</taxon>
        <taxon>Ecdysozoa</taxon>
        <taxon>Nematoda</taxon>
        <taxon>Chromadorea</taxon>
        <taxon>Rhabditida</taxon>
        <taxon>Spirurina</taxon>
        <taxon>Gnathostomatomorpha</taxon>
        <taxon>Gnathostomatoidea</taxon>
        <taxon>Gnathostomatidae</taxon>
        <taxon>Gnathostoma</taxon>
    </lineage>
</organism>
<dbReference type="Gene3D" id="2.130.10.10">
    <property type="entry name" value="YVTN repeat-like/Quinoprotein amine dehydrogenase"/>
    <property type="match status" value="1"/>
</dbReference>
<feature type="chain" id="PRO_5044790292" description="EMC1 first beta-propeller domain-containing protein" evidence="1">
    <location>
        <begin position="17"/>
        <end position="164"/>
    </location>
</feature>
<dbReference type="InterPro" id="IPR015943">
    <property type="entry name" value="WD40/YVTN_repeat-like_dom_sf"/>
</dbReference>
<dbReference type="InterPro" id="IPR011047">
    <property type="entry name" value="Quinoprotein_ADH-like_sf"/>
</dbReference>
<sequence length="164" mass="18569">MCVIVFFFSFLCSSFAIFEDQVGKFDWRQQYVGCPRHVWFDYVKPSKSERIYLSTEADVLAALSPNTGSIVWRQVQESFRQAPAFLVRGKVLISVSNSSAVLRAWDRHSGMLQWESLLGTSPSNSFRQMDSSDARVFVLSDSELSAVSITSGQRLWLTSFSDKS</sequence>
<accession>A0ABD6EHJ7</accession>
<dbReference type="SUPFAM" id="SSF50998">
    <property type="entry name" value="Quinoprotein alcohol dehydrogenase-like"/>
    <property type="match status" value="1"/>
</dbReference>
<feature type="domain" description="EMC1 first beta-propeller" evidence="2">
    <location>
        <begin position="16"/>
        <end position="163"/>
    </location>
</feature>
<feature type="signal peptide" evidence="1">
    <location>
        <begin position="1"/>
        <end position="16"/>
    </location>
</feature>
<reference evidence="3 4" key="1">
    <citation type="submission" date="2024-08" db="EMBL/GenBank/DDBJ databases">
        <title>Gnathostoma spinigerum genome.</title>
        <authorList>
            <person name="Gonzalez-Bertolin B."/>
            <person name="Monzon S."/>
            <person name="Zaballos A."/>
            <person name="Jimenez P."/>
            <person name="Dekumyoy P."/>
            <person name="Varona S."/>
            <person name="Cuesta I."/>
            <person name="Sumanam S."/>
            <person name="Adisakwattana P."/>
            <person name="Gasser R.B."/>
            <person name="Hernandez-Gonzalez A."/>
            <person name="Young N.D."/>
            <person name="Perteguer M.J."/>
        </authorList>
    </citation>
    <scope>NUCLEOTIDE SEQUENCE [LARGE SCALE GENOMIC DNA]</scope>
    <source>
        <strain evidence="3">AL3</strain>
        <tissue evidence="3">Liver</tissue>
    </source>
</reference>
<evidence type="ECO:0000313" key="4">
    <source>
        <dbReference type="Proteomes" id="UP001608902"/>
    </source>
</evidence>
<dbReference type="Pfam" id="PF25293">
    <property type="entry name" value="Beta-prop_EMC1_N"/>
    <property type="match status" value="1"/>
</dbReference>
<evidence type="ECO:0000259" key="2">
    <source>
        <dbReference type="Pfam" id="PF25293"/>
    </source>
</evidence>
<dbReference type="InterPro" id="IPR026895">
    <property type="entry name" value="EMC1"/>
</dbReference>
<dbReference type="AlphaFoldDB" id="A0ABD6EHJ7"/>
<dbReference type="InterPro" id="IPR058545">
    <property type="entry name" value="Beta-prop_EMC1_1st"/>
</dbReference>
<comment type="caution">
    <text evidence="3">The sequence shown here is derived from an EMBL/GenBank/DDBJ whole genome shotgun (WGS) entry which is preliminary data.</text>
</comment>
<keyword evidence="1" id="KW-0732">Signal</keyword>
<keyword evidence="4" id="KW-1185">Reference proteome</keyword>
<evidence type="ECO:0000313" key="3">
    <source>
        <dbReference type="EMBL" id="MFH4978691.1"/>
    </source>
</evidence>
<dbReference type="PANTHER" id="PTHR21573">
    <property type="entry name" value="ER MEMBRANE PROTEIN COMPLEX SUBUNIT 1"/>
    <property type="match status" value="1"/>
</dbReference>
<dbReference type="PANTHER" id="PTHR21573:SF0">
    <property type="entry name" value="ER MEMBRANE PROTEIN COMPLEX SUBUNIT 1"/>
    <property type="match status" value="1"/>
</dbReference>
<evidence type="ECO:0000256" key="1">
    <source>
        <dbReference type="SAM" id="SignalP"/>
    </source>
</evidence>
<name>A0ABD6EHJ7_9BILA</name>
<gene>
    <name evidence="3" type="ORF">AB6A40_005400</name>
</gene>